<dbReference type="GO" id="GO:0005634">
    <property type="term" value="C:nucleus"/>
    <property type="evidence" value="ECO:0007669"/>
    <property type="project" value="UniProtKB-SubCell"/>
</dbReference>
<dbReference type="InterPro" id="IPR036638">
    <property type="entry name" value="HLH_DNA-bd_sf"/>
</dbReference>
<dbReference type="OrthoDB" id="1647165at2759"/>
<dbReference type="Proteomes" id="UP000257109">
    <property type="component" value="Unassembled WGS sequence"/>
</dbReference>
<evidence type="ECO:0000256" key="4">
    <source>
        <dbReference type="ARBA" id="ARBA00023242"/>
    </source>
</evidence>
<feature type="region of interest" description="Disordered" evidence="5">
    <location>
        <begin position="57"/>
        <end position="94"/>
    </location>
</feature>
<keyword evidence="4" id="KW-0539">Nucleus</keyword>
<dbReference type="AlphaFoldDB" id="A0A371E8L0"/>
<evidence type="ECO:0000256" key="3">
    <source>
        <dbReference type="ARBA" id="ARBA00023163"/>
    </source>
</evidence>
<keyword evidence="8" id="KW-1185">Reference proteome</keyword>
<gene>
    <name evidence="7" type="primary">BHLH147</name>
    <name evidence="7" type="ORF">CR513_59330</name>
</gene>
<dbReference type="SUPFAM" id="SSF47459">
    <property type="entry name" value="HLH, helix-loop-helix DNA-binding domain"/>
    <property type="match status" value="1"/>
</dbReference>
<keyword evidence="2" id="KW-0805">Transcription regulation</keyword>
<evidence type="ECO:0000313" key="7">
    <source>
        <dbReference type="EMBL" id="RDX62348.1"/>
    </source>
</evidence>
<dbReference type="Pfam" id="PF26576">
    <property type="entry name" value="IBH1_N"/>
    <property type="match status" value="1"/>
</dbReference>
<proteinExistence type="predicted"/>
<feature type="non-terminal residue" evidence="7">
    <location>
        <position position="1"/>
    </location>
</feature>
<reference evidence="7" key="1">
    <citation type="submission" date="2018-05" db="EMBL/GenBank/DDBJ databases">
        <title>Draft genome of Mucuna pruriens seed.</title>
        <authorList>
            <person name="Nnadi N.E."/>
            <person name="Vos R."/>
            <person name="Hasami M.H."/>
            <person name="Devisetty U.K."/>
            <person name="Aguiy J.C."/>
        </authorList>
    </citation>
    <scope>NUCLEOTIDE SEQUENCE [LARGE SCALE GENOMIC DNA]</scope>
    <source>
        <strain evidence="7">JCA_2017</strain>
    </source>
</reference>
<comment type="caution">
    <text evidence="7">The sequence shown here is derived from an EMBL/GenBank/DDBJ whole genome shotgun (WGS) entry which is preliminary data.</text>
</comment>
<dbReference type="GO" id="GO:0000976">
    <property type="term" value="F:transcription cis-regulatory region binding"/>
    <property type="evidence" value="ECO:0007669"/>
    <property type="project" value="UniProtKB-ARBA"/>
</dbReference>
<dbReference type="InterPro" id="IPR044660">
    <property type="entry name" value="IBH1-like"/>
</dbReference>
<comment type="subcellular location">
    <subcellularLocation>
        <location evidence="1">Nucleus</location>
    </subcellularLocation>
</comment>
<feature type="compositionally biased region" description="Basic residues" evidence="5">
    <location>
        <begin position="73"/>
        <end position="91"/>
    </location>
</feature>
<feature type="region of interest" description="Disordered" evidence="5">
    <location>
        <begin position="1"/>
        <end position="22"/>
    </location>
</feature>
<sequence length="245" mass="27480">MKKCPNGPTGRMRTGTPHPPHPVLFVRFHPTTLSNALRRGRENLQFPIELNIHQMASSSMISNPVPNMDRSRDSKRRKKKKAQLKPQHPKWKSQAQQQIYSSKLRQALATLNLSSAPRQGKAVREAADRVLAAAAKGRTRWSRAILTNRLKLKFTKHKRQRVTAPLTRSKKPRISVYRLKGKSSPGVQRKVKFLGRLVPGCRKEPLPVILEEAIDYIPALEMQVRAMTALVNLLSASSAAAPTTA</sequence>
<name>A0A371E8L0_MUCPR</name>
<evidence type="ECO:0000259" key="6">
    <source>
        <dbReference type="Pfam" id="PF26576"/>
    </source>
</evidence>
<dbReference type="STRING" id="157652.A0A371E8L0"/>
<dbReference type="PANTHER" id="PTHR33124:SF44">
    <property type="entry name" value="MYC-TYPE, BASIC HELIX-LOOP-HELIX (BHLH) DOMAIN-CONTAINING PROTEIN-RELATED"/>
    <property type="match status" value="1"/>
</dbReference>
<organism evidence="7 8">
    <name type="scientific">Mucuna pruriens</name>
    <name type="common">Velvet bean</name>
    <name type="synonym">Dolichos pruriens</name>
    <dbReference type="NCBI Taxonomy" id="157652"/>
    <lineage>
        <taxon>Eukaryota</taxon>
        <taxon>Viridiplantae</taxon>
        <taxon>Streptophyta</taxon>
        <taxon>Embryophyta</taxon>
        <taxon>Tracheophyta</taxon>
        <taxon>Spermatophyta</taxon>
        <taxon>Magnoliopsida</taxon>
        <taxon>eudicotyledons</taxon>
        <taxon>Gunneridae</taxon>
        <taxon>Pentapetalae</taxon>
        <taxon>rosids</taxon>
        <taxon>fabids</taxon>
        <taxon>Fabales</taxon>
        <taxon>Fabaceae</taxon>
        <taxon>Papilionoideae</taxon>
        <taxon>50 kb inversion clade</taxon>
        <taxon>NPAAA clade</taxon>
        <taxon>indigoferoid/millettioid clade</taxon>
        <taxon>Phaseoleae</taxon>
        <taxon>Mucuna</taxon>
    </lineage>
</organism>
<dbReference type="InterPro" id="IPR044549">
    <property type="entry name" value="bHLH_AtIBH1-like"/>
</dbReference>
<evidence type="ECO:0000313" key="8">
    <source>
        <dbReference type="Proteomes" id="UP000257109"/>
    </source>
</evidence>
<feature type="domain" description="IBH1-like N-terminal" evidence="6">
    <location>
        <begin position="95"/>
        <end position="151"/>
    </location>
</feature>
<dbReference type="PANTHER" id="PTHR33124">
    <property type="entry name" value="TRANSCRIPTION FACTOR IBH1-LIKE 1"/>
    <property type="match status" value="1"/>
</dbReference>
<dbReference type="CDD" id="cd11444">
    <property type="entry name" value="bHLH_AtIBH1_like"/>
    <property type="match status" value="1"/>
</dbReference>
<evidence type="ECO:0000256" key="5">
    <source>
        <dbReference type="SAM" id="MobiDB-lite"/>
    </source>
</evidence>
<dbReference type="GO" id="GO:0046983">
    <property type="term" value="F:protein dimerization activity"/>
    <property type="evidence" value="ECO:0007669"/>
    <property type="project" value="InterPro"/>
</dbReference>
<dbReference type="EMBL" id="QJKJ01015546">
    <property type="protein sequence ID" value="RDX62348.1"/>
    <property type="molecule type" value="Genomic_DNA"/>
</dbReference>
<keyword evidence="3" id="KW-0804">Transcription</keyword>
<dbReference type="GO" id="GO:0006355">
    <property type="term" value="P:regulation of DNA-templated transcription"/>
    <property type="evidence" value="ECO:0007669"/>
    <property type="project" value="InterPro"/>
</dbReference>
<dbReference type="InterPro" id="IPR059002">
    <property type="entry name" value="IBH1_N"/>
</dbReference>
<protein>
    <submittedName>
        <fullName evidence="7">Transcription factor bHLH147</fullName>
    </submittedName>
</protein>
<accession>A0A371E8L0</accession>
<evidence type="ECO:0000256" key="1">
    <source>
        <dbReference type="ARBA" id="ARBA00004123"/>
    </source>
</evidence>
<evidence type="ECO:0000256" key="2">
    <source>
        <dbReference type="ARBA" id="ARBA00023015"/>
    </source>
</evidence>